<keyword evidence="12" id="KW-0444">Lipid biosynthesis</keyword>
<dbReference type="InterPro" id="IPR004549">
    <property type="entry name" value="Acetyl_CoA_COase_biotin_COase"/>
</dbReference>
<evidence type="ECO:0000313" key="16">
    <source>
        <dbReference type="Proteomes" id="UP001500968"/>
    </source>
</evidence>
<accession>A0ABP7U3X7</accession>
<evidence type="ECO:0000256" key="5">
    <source>
        <dbReference type="ARBA" id="ARBA00022598"/>
    </source>
</evidence>
<evidence type="ECO:0000313" key="15">
    <source>
        <dbReference type="EMBL" id="GAA4034590.1"/>
    </source>
</evidence>
<evidence type="ECO:0000256" key="1">
    <source>
        <dbReference type="ARBA" id="ARBA00003761"/>
    </source>
</evidence>
<dbReference type="InterPro" id="IPR005482">
    <property type="entry name" value="Biotin_COase_C"/>
</dbReference>
<comment type="pathway">
    <text evidence="2 12">Lipid metabolism; malonyl-CoA biosynthesis; malonyl-CoA from acetyl-CoA: step 1/1.</text>
</comment>
<sequence length="448" mass="49919">MFKKILIANRGEIALRVIRTCREMGIKTVAVYSTADAESLHVKFADEAVCIGPPPSNLSYLKMSNIIAAAEITNADAIHPGYGFLSENAKFSKICQEHGIKFIGASPEMIDKMGDKATAKATMKAAGVPCVPGSDGILEDFEEAKKVAKEIGYPVMMKATAGGGGKGMRAIWKEEELLKAWESARQEAAAAFGNDGMYMEKLIEEPRHIEIQVVGDSYGKACHLSERDCSVQRRHQKLTEETPSPFMTDELRTKMGEAAVKAAEYIKYEGAGTVEFLVDKHRNFYFMEMNTRIQVEHPITEQVIDYDLIREQILVAAGVPISGKNYLPQLHSIECRINAEDPYNDFRPSPGKITVLHAPGGHGVRLDTHVYAGYTIPPNYDSMIAKLITTAQTREEAINKMKRALDEFYIEGIKTTIPFHRQLMEEPDYVAGNYTTKFMESFKMNDPE</sequence>
<dbReference type="SUPFAM" id="SSF56059">
    <property type="entry name" value="Glutathione synthetase ATP-binding domain-like"/>
    <property type="match status" value="1"/>
</dbReference>
<gene>
    <name evidence="15" type="primary">accC</name>
    <name evidence="15" type="ORF">GCM10022386_19340</name>
</gene>
<dbReference type="InterPro" id="IPR011761">
    <property type="entry name" value="ATP-grasp"/>
</dbReference>
<dbReference type="PROSITE" id="PS50975">
    <property type="entry name" value="ATP_GRASP"/>
    <property type="match status" value="1"/>
</dbReference>
<evidence type="ECO:0000256" key="11">
    <source>
        <dbReference type="PROSITE-ProRule" id="PRU00409"/>
    </source>
</evidence>
<dbReference type="InterPro" id="IPR005479">
    <property type="entry name" value="CPAse_ATP-bd"/>
</dbReference>
<dbReference type="InterPro" id="IPR005481">
    <property type="entry name" value="BC-like_N"/>
</dbReference>
<dbReference type="Pfam" id="PF02786">
    <property type="entry name" value="CPSase_L_D2"/>
    <property type="match status" value="1"/>
</dbReference>
<dbReference type="SMART" id="SM00878">
    <property type="entry name" value="Biotin_carb_C"/>
    <property type="match status" value="1"/>
</dbReference>
<dbReference type="PANTHER" id="PTHR48095">
    <property type="entry name" value="PYRUVATE CARBOXYLASE SUBUNIT A"/>
    <property type="match status" value="1"/>
</dbReference>
<keyword evidence="7 11" id="KW-0547">Nucleotide-binding</keyword>
<dbReference type="SUPFAM" id="SSF51246">
    <property type="entry name" value="Rudiment single hybrid motif"/>
    <property type="match status" value="1"/>
</dbReference>
<dbReference type="RefSeq" id="WP_290871815.1">
    <property type="nucleotide sequence ID" value="NZ_BAABCR010000015.1"/>
</dbReference>
<reference evidence="16" key="1">
    <citation type="journal article" date="2019" name="Int. J. Syst. Evol. Microbiol.">
        <title>The Global Catalogue of Microorganisms (GCM) 10K type strain sequencing project: providing services to taxonomists for standard genome sequencing and annotation.</title>
        <authorList>
            <consortium name="The Broad Institute Genomics Platform"/>
            <consortium name="The Broad Institute Genome Sequencing Center for Infectious Disease"/>
            <person name="Wu L."/>
            <person name="Ma J."/>
        </authorList>
    </citation>
    <scope>NUCLEOTIDE SEQUENCE [LARGE SCALE GENOMIC DNA]</scope>
    <source>
        <strain evidence="16">JCM 17064</strain>
    </source>
</reference>
<feature type="domain" description="ATP-grasp" evidence="13">
    <location>
        <begin position="120"/>
        <end position="317"/>
    </location>
</feature>
<dbReference type="NCBIfam" id="NF006367">
    <property type="entry name" value="PRK08591.1"/>
    <property type="match status" value="1"/>
</dbReference>
<comment type="function">
    <text evidence="1 12">This protein is a component of the acetyl coenzyme A carboxylase complex; first, biotin carboxylase catalyzes the carboxylation of the carrier protein and then the transcarboxylase transfers the carboxyl group to form malonyl-CoA.</text>
</comment>
<keyword evidence="12" id="KW-0275">Fatty acid biosynthesis</keyword>
<evidence type="ECO:0000256" key="8">
    <source>
        <dbReference type="ARBA" id="ARBA00022840"/>
    </source>
</evidence>
<protein>
    <recommendedName>
        <fullName evidence="4 12">Biotin carboxylase</fullName>
        <ecNumber evidence="4 12">6.3.4.14</ecNumber>
    </recommendedName>
    <alternativeName>
        <fullName evidence="12">Acetyl-coenzyme A carboxylase biotin carboxylase subunit A</fullName>
    </alternativeName>
</protein>
<keyword evidence="12" id="KW-0443">Lipid metabolism</keyword>
<keyword evidence="5 12" id="KW-0436">Ligase</keyword>
<evidence type="ECO:0000256" key="4">
    <source>
        <dbReference type="ARBA" id="ARBA00013263"/>
    </source>
</evidence>
<dbReference type="PANTHER" id="PTHR48095:SF2">
    <property type="entry name" value="BIOTIN CARBOXYLASE, CHLOROPLASTIC"/>
    <property type="match status" value="1"/>
</dbReference>
<dbReference type="Proteomes" id="UP001500968">
    <property type="component" value="Unassembled WGS sequence"/>
</dbReference>
<dbReference type="EMBL" id="BAABCR010000015">
    <property type="protein sequence ID" value="GAA4034590.1"/>
    <property type="molecule type" value="Genomic_DNA"/>
</dbReference>
<keyword evidence="16" id="KW-1185">Reference proteome</keyword>
<dbReference type="PROSITE" id="PS50979">
    <property type="entry name" value="BC"/>
    <property type="match status" value="1"/>
</dbReference>
<keyword evidence="12" id="KW-0092">Biotin</keyword>
<comment type="subunit">
    <text evidence="3 12">Acetyl-CoA carboxylase is a heterohexamer of biotin carboxyl carrier protein, biotin carboxylase and the two subunits of carboxyl transferase in a 2:2 complex.</text>
</comment>
<name>A0ABP7U3X7_9FLAO</name>
<dbReference type="InterPro" id="IPR011764">
    <property type="entry name" value="Biotin_carboxylation_dom"/>
</dbReference>
<comment type="caution">
    <text evidence="15">The sequence shown here is derived from an EMBL/GenBank/DDBJ whole genome shotgun (WGS) entry which is preliminary data.</text>
</comment>
<evidence type="ECO:0000256" key="12">
    <source>
        <dbReference type="RuleBase" id="RU365063"/>
    </source>
</evidence>
<keyword evidence="6" id="KW-0479">Metal-binding</keyword>
<dbReference type="Pfam" id="PF00289">
    <property type="entry name" value="Biotin_carb_N"/>
    <property type="match status" value="1"/>
</dbReference>
<dbReference type="InterPro" id="IPR016185">
    <property type="entry name" value="PreATP-grasp_dom_sf"/>
</dbReference>
<keyword evidence="12" id="KW-0276">Fatty acid metabolism</keyword>
<feature type="domain" description="Biotin carboxylation" evidence="14">
    <location>
        <begin position="1"/>
        <end position="444"/>
    </location>
</feature>
<organism evidence="15 16">
    <name type="scientific">Flavobacterium cheonhonense</name>
    <dbReference type="NCBI Taxonomy" id="706185"/>
    <lineage>
        <taxon>Bacteria</taxon>
        <taxon>Pseudomonadati</taxon>
        <taxon>Bacteroidota</taxon>
        <taxon>Flavobacteriia</taxon>
        <taxon>Flavobacteriales</taxon>
        <taxon>Flavobacteriaceae</taxon>
        <taxon>Flavobacterium</taxon>
    </lineage>
</organism>
<comment type="catalytic activity">
    <reaction evidence="10 12">
        <text>N(6)-biotinyl-L-lysyl-[protein] + hydrogencarbonate + ATP = N(6)-carboxybiotinyl-L-lysyl-[protein] + ADP + phosphate + H(+)</text>
        <dbReference type="Rhea" id="RHEA:13501"/>
        <dbReference type="Rhea" id="RHEA-COMP:10505"/>
        <dbReference type="Rhea" id="RHEA-COMP:10506"/>
        <dbReference type="ChEBI" id="CHEBI:15378"/>
        <dbReference type="ChEBI" id="CHEBI:17544"/>
        <dbReference type="ChEBI" id="CHEBI:30616"/>
        <dbReference type="ChEBI" id="CHEBI:43474"/>
        <dbReference type="ChEBI" id="CHEBI:83144"/>
        <dbReference type="ChEBI" id="CHEBI:83145"/>
        <dbReference type="ChEBI" id="CHEBI:456216"/>
        <dbReference type="EC" id="6.3.4.14"/>
    </reaction>
</comment>
<keyword evidence="9" id="KW-0460">Magnesium</keyword>
<evidence type="ECO:0000256" key="2">
    <source>
        <dbReference type="ARBA" id="ARBA00004956"/>
    </source>
</evidence>
<dbReference type="InterPro" id="IPR051602">
    <property type="entry name" value="ACC_Biotin_Carboxylase"/>
</dbReference>
<evidence type="ECO:0000259" key="14">
    <source>
        <dbReference type="PROSITE" id="PS50979"/>
    </source>
</evidence>
<keyword evidence="8 11" id="KW-0067">ATP-binding</keyword>
<dbReference type="Gene3D" id="3.30.470.20">
    <property type="entry name" value="ATP-grasp fold, B domain"/>
    <property type="match status" value="1"/>
</dbReference>
<dbReference type="PROSITE" id="PS00867">
    <property type="entry name" value="CPSASE_2"/>
    <property type="match status" value="1"/>
</dbReference>
<dbReference type="SUPFAM" id="SSF52440">
    <property type="entry name" value="PreATP-grasp domain"/>
    <property type="match status" value="1"/>
</dbReference>
<evidence type="ECO:0000256" key="9">
    <source>
        <dbReference type="ARBA" id="ARBA00022842"/>
    </source>
</evidence>
<dbReference type="Pfam" id="PF02785">
    <property type="entry name" value="Biotin_carb_C"/>
    <property type="match status" value="1"/>
</dbReference>
<dbReference type="EC" id="6.3.4.14" evidence="4 12"/>
<evidence type="ECO:0000256" key="3">
    <source>
        <dbReference type="ARBA" id="ARBA00011750"/>
    </source>
</evidence>
<dbReference type="PROSITE" id="PS00866">
    <property type="entry name" value="CPSASE_1"/>
    <property type="match status" value="1"/>
</dbReference>
<proteinExistence type="predicted"/>
<evidence type="ECO:0000256" key="6">
    <source>
        <dbReference type="ARBA" id="ARBA00022723"/>
    </source>
</evidence>
<dbReference type="InterPro" id="IPR011054">
    <property type="entry name" value="Rudment_hybrid_motif"/>
</dbReference>
<evidence type="ECO:0000256" key="7">
    <source>
        <dbReference type="ARBA" id="ARBA00022741"/>
    </source>
</evidence>
<evidence type="ECO:0000256" key="10">
    <source>
        <dbReference type="ARBA" id="ARBA00048600"/>
    </source>
</evidence>
<evidence type="ECO:0000259" key="13">
    <source>
        <dbReference type="PROSITE" id="PS50975"/>
    </source>
</evidence>
<dbReference type="NCBIfam" id="TIGR00514">
    <property type="entry name" value="accC"/>
    <property type="match status" value="1"/>
</dbReference>